<feature type="domain" description="CobN/magnesium chelatase" evidence="1">
    <location>
        <begin position="108"/>
        <end position="1224"/>
    </location>
</feature>
<dbReference type="PANTHER" id="PTHR44119">
    <property type="entry name" value="MAGNESIUM-CHELATASE SUBUNIT CHLH, CHLOROPLASTIC"/>
    <property type="match status" value="1"/>
</dbReference>
<dbReference type="CDD" id="cd10150">
    <property type="entry name" value="CobN_like"/>
    <property type="match status" value="1"/>
</dbReference>
<dbReference type="Pfam" id="PF02514">
    <property type="entry name" value="CobN-Mg_chel"/>
    <property type="match status" value="1"/>
</dbReference>
<dbReference type="EMBL" id="LWLG01000017">
    <property type="protein sequence ID" value="OAQ20050.1"/>
    <property type="molecule type" value="Genomic_DNA"/>
</dbReference>
<evidence type="ECO:0000259" key="1">
    <source>
        <dbReference type="Pfam" id="PF02514"/>
    </source>
</evidence>
<protein>
    <submittedName>
        <fullName evidence="2">CobN component of cobalt chelatase involved in B12 biosynthesis</fullName>
    </submittedName>
</protein>
<proteinExistence type="predicted"/>
<dbReference type="PANTHER" id="PTHR44119:SF7">
    <property type="entry name" value="MAGNESIUM CHELATASE SUBUNIT"/>
    <property type="match status" value="1"/>
</dbReference>
<comment type="caution">
    <text evidence="2">The sequence shown here is derived from an EMBL/GenBank/DDBJ whole genome shotgun (WGS) entry which is preliminary data.</text>
</comment>
<accession>A0A179D1W7</accession>
<dbReference type="OrthoDB" id="9757976at2"/>
<name>A0A179D1W7_9BACT</name>
<keyword evidence="3" id="KW-1185">Reference proteome</keyword>
<dbReference type="PATRIC" id="fig|999894.6.peg.1871"/>
<organism evidence="2 3">
    <name type="scientific">Thermosulfurimonas dismutans</name>
    <dbReference type="NCBI Taxonomy" id="999894"/>
    <lineage>
        <taxon>Bacteria</taxon>
        <taxon>Pseudomonadati</taxon>
        <taxon>Thermodesulfobacteriota</taxon>
        <taxon>Thermodesulfobacteria</taxon>
        <taxon>Thermodesulfobacteriales</taxon>
        <taxon>Thermodesulfobacteriaceae</taxon>
        <taxon>Thermosulfurimonas</taxon>
    </lineage>
</organism>
<dbReference type="Proteomes" id="UP000078390">
    <property type="component" value="Unassembled WGS sequence"/>
</dbReference>
<sequence length="1285" mass="144997">MKIGAILWASYVPVLVRAAARLRDLGLEVRIFSSRTLETHPEKREEALLELAQADIILLYRSGDSFWEEMLPRLAELGKTRPLVSLGYDPTYLTLSNVSPEVVQKALRYVIYGGEENFANLLLYLASGLGGLDVSHRDPEPLPMAGIYHPRAPKVFTDTGEYLAWYRPSPKTPLVGILYSRHNWVNGEMEVERALIEEFEAQGLGVVPVFSYSVKDESLGSEGPGEAIRKFLLADGLPRIEALIKLILFFLGSTREKDLSDPSVSTSGVEVLRRLGVPVFQPVVAYYRTVSEWEEDPQGLSAEVAWSVALPEFEGVIEPLFIGAMKREEDPLTGAVLERRVPVRERVQRLVKRVKAWIELRRKPPAERRVVFVLHNNPCASVEATVGSGAHLDTLESVARILKRLKLEGYRVEGEPENGKELIDLILKRKAISEFRWTTVEEIVKKGGALAMVPLEEYLPWWEEFPEGVRLRMREAWGDPPGEEKNGVPAAMVHDGKIVVTGLRFGNAVVCVQPKRGCAGPRCDGKVCKILHDPEVPPPHQYVATYRWLERVFGADVIIHVGTHGNLEFLPGKGVGLSAACFPDLSIHERPHLYIYNSDNPPEGTIAKRRSYAVLVDHLQTVLEAGELYEGYLELDRLLEEYEKAAAGSPARAHEILHRLVDLVRKTGLDREVKPSKETEPEEFIRRIHEALTRLRSTQVPKGMHIFGEIPRGEKLAEFIRAVLRYDSGEPSDLRRVMARALGFRLEDLLNDPTKGRLLERVEKLSGKFVRGVLEGEKAREVLVRLCGKEAVERVPMEHLEKLASRIKDLRSRIEASDEMGALLYGISGGYIPPGPSGLITRGRDDILPTGRNFYSLDPERVPTKAAYAVGVKLAEALLEKFRKDEGRLPENVAFYWMCTDIMWSEGEVMSQILYLLGVRPVWLPNGRVKGLEVIPLHELGRPRIDVTVRVSGITRDNFSRCLELVDEAVCLVAELEEPLEMNFVRKHTLERLEKLGGKKDAFRRATFRIFASPPGTYQSGVNLAVYASAWKTEKDLAEVFLYWNGYAYGKGVFGEKAHREFAEGLRTVEATFNNSFTDEYDLFGCCCYFGTHGGLTVAARELSGKKVKAYYGDTRERAAVAVRDLADEIRRVARAKLLNPRWIEGMKQHGYKGAAEISKRIGRLFGWQATTGEVDDWIFDEITRKFVVDKENRDFFMKHNPYALEEIARRLLEAEKRGLWRPEAGLLEKLRDAYLELEGRLEDAIGETEGGFQGGAVDMYSVDEVAEWQARMKDLRKEIGEIWK</sequence>
<evidence type="ECO:0000313" key="3">
    <source>
        <dbReference type="Proteomes" id="UP000078390"/>
    </source>
</evidence>
<gene>
    <name evidence="2" type="ORF">TDIS_1869</name>
</gene>
<dbReference type="GO" id="GO:0051116">
    <property type="term" value="F:cobaltochelatase activity"/>
    <property type="evidence" value="ECO:0007669"/>
    <property type="project" value="InterPro"/>
</dbReference>
<dbReference type="NCBIfam" id="NF004646">
    <property type="entry name" value="PRK05989.2-4"/>
    <property type="match status" value="1"/>
</dbReference>
<dbReference type="InterPro" id="IPR011953">
    <property type="entry name" value="Cobalto_CobN"/>
</dbReference>
<dbReference type="RefSeq" id="WP_068671608.1">
    <property type="nucleotide sequence ID" value="NZ_LWLG01000017.1"/>
</dbReference>
<dbReference type="InterPro" id="IPR003672">
    <property type="entry name" value="CobN/Mg_chltase"/>
</dbReference>
<evidence type="ECO:0000313" key="2">
    <source>
        <dbReference type="EMBL" id="OAQ20050.1"/>
    </source>
</evidence>
<dbReference type="NCBIfam" id="TIGR02257">
    <property type="entry name" value="cobalto_cobN"/>
    <property type="match status" value="1"/>
</dbReference>
<reference evidence="2 3" key="1">
    <citation type="submission" date="2016-04" db="EMBL/GenBank/DDBJ databases">
        <title>Genome analysis of Thermosulfurimonas dismutans, the first thermophilic sulfur-disproportionating bacterium of the phylum Thermodesulfobacteria.</title>
        <authorList>
            <person name="Mardanov A.V."/>
            <person name="Beletsky A.V."/>
            <person name="Kadnikov V.V."/>
            <person name="Slobodkin A.I."/>
            <person name="Ravin N.V."/>
        </authorList>
    </citation>
    <scope>NUCLEOTIDE SEQUENCE [LARGE SCALE GENOMIC DNA]</scope>
    <source>
        <strain evidence="2 3">S95</strain>
    </source>
</reference>
<dbReference type="GO" id="GO:0009236">
    <property type="term" value="P:cobalamin biosynthetic process"/>
    <property type="evidence" value="ECO:0007669"/>
    <property type="project" value="InterPro"/>
</dbReference>
<dbReference type="STRING" id="999894.TDIS_1869"/>